<dbReference type="Gene3D" id="2.40.160.210">
    <property type="entry name" value="Acyl-CoA thioesterase, double hotdog domain"/>
    <property type="match status" value="1"/>
</dbReference>
<dbReference type="Pfam" id="PF13622">
    <property type="entry name" value="4HBT_3"/>
    <property type="match status" value="1"/>
</dbReference>
<dbReference type="SUPFAM" id="SSF54637">
    <property type="entry name" value="Thioesterase/thiol ester dehydrase-isomerase"/>
    <property type="match status" value="2"/>
</dbReference>
<dbReference type="CDD" id="cd03444">
    <property type="entry name" value="Thioesterase_II_repeat1"/>
    <property type="match status" value="1"/>
</dbReference>
<dbReference type="InterPro" id="IPR003703">
    <property type="entry name" value="Acyl_CoA_thio"/>
</dbReference>
<dbReference type="InterPro" id="IPR042171">
    <property type="entry name" value="Acyl-CoA_hotdog"/>
</dbReference>
<dbReference type="Pfam" id="PF02551">
    <property type="entry name" value="Acyl_CoA_thio"/>
    <property type="match status" value="1"/>
</dbReference>
<keyword evidence="6" id="KW-1185">Reference proteome</keyword>
<proteinExistence type="inferred from homology"/>
<evidence type="ECO:0000313" key="5">
    <source>
        <dbReference type="EMBL" id="WGW10453.1"/>
    </source>
</evidence>
<keyword evidence="2" id="KW-0378">Hydrolase</keyword>
<dbReference type="Proteomes" id="UP001209083">
    <property type="component" value="Chromosome"/>
</dbReference>
<accession>A0ABY8QNB2</accession>
<protein>
    <submittedName>
        <fullName evidence="5">Acyl-CoA thioesterase II</fullName>
    </submittedName>
</protein>
<dbReference type="InterPro" id="IPR049449">
    <property type="entry name" value="TesB_ACOT8-like_N"/>
</dbReference>
<evidence type="ECO:0000259" key="3">
    <source>
        <dbReference type="Pfam" id="PF02551"/>
    </source>
</evidence>
<feature type="domain" description="Acyl-CoA thioesterase 2 C-terminal" evidence="3">
    <location>
        <begin position="173"/>
        <end position="289"/>
    </location>
</feature>
<comment type="similarity">
    <text evidence="1">Belongs to the C/M/P thioester hydrolase family.</text>
</comment>
<evidence type="ECO:0000256" key="1">
    <source>
        <dbReference type="ARBA" id="ARBA00006538"/>
    </source>
</evidence>
<evidence type="ECO:0000259" key="4">
    <source>
        <dbReference type="Pfam" id="PF13622"/>
    </source>
</evidence>
<dbReference type="InterPro" id="IPR029069">
    <property type="entry name" value="HotDog_dom_sf"/>
</dbReference>
<evidence type="ECO:0000256" key="2">
    <source>
        <dbReference type="ARBA" id="ARBA00022801"/>
    </source>
</evidence>
<feature type="domain" description="Acyl-CoA thioesterase-like N-terminal HotDog" evidence="4">
    <location>
        <begin position="42"/>
        <end position="118"/>
    </location>
</feature>
<name>A0ABY8QNB2_9MICO</name>
<dbReference type="RefSeq" id="WP_349637232.1">
    <property type="nucleotide sequence ID" value="NZ_CP090958.1"/>
</dbReference>
<sequence>MPENLDPVDDLLMILDLKRLPIDREDSHHDLFEGISQFKPDGRVFGGQVLAQSIVAATRTVEADRGIHSLHGYFLRAGDIREPITFGVERLRDGGSFSARRVHAFQHGKAILSLITSFQTESDGIDHQDTMPEGLPDPESLPSAQELLGHIDHPYVQSWINQRPMDIRHVDPSLYVGAGGKQVAEQTVWMRATKPIDADPGLHAAILAYASDYSLLEPILRRHGVKWLTPGLKIASLDHAMWWHRPVDVGQWLAYVQTSPSAGGGRGLSTGRIFTTDGTLVATVAQEGMVRVPLQD</sequence>
<dbReference type="EMBL" id="CP090958">
    <property type="protein sequence ID" value="WGW10453.1"/>
    <property type="molecule type" value="Genomic_DNA"/>
</dbReference>
<dbReference type="PANTHER" id="PTHR11066">
    <property type="entry name" value="ACYL-COA THIOESTERASE"/>
    <property type="match status" value="1"/>
</dbReference>
<dbReference type="CDD" id="cd03445">
    <property type="entry name" value="Thioesterase_II_repeat2"/>
    <property type="match status" value="1"/>
</dbReference>
<organism evidence="5 6">
    <name type="scientific">Saxibacter everestensis</name>
    <dbReference type="NCBI Taxonomy" id="2909229"/>
    <lineage>
        <taxon>Bacteria</taxon>
        <taxon>Bacillati</taxon>
        <taxon>Actinomycetota</taxon>
        <taxon>Actinomycetes</taxon>
        <taxon>Micrococcales</taxon>
        <taxon>Brevibacteriaceae</taxon>
        <taxon>Saxibacter</taxon>
    </lineage>
</organism>
<reference evidence="5 6" key="1">
    <citation type="submission" date="2023-05" db="EMBL/GenBank/DDBJ databases">
        <title>Lithophilousrod everest ZFBP1038 complete genpme.</title>
        <authorList>
            <person name="Tian M."/>
        </authorList>
    </citation>
    <scope>NUCLEOTIDE SEQUENCE [LARGE SCALE GENOMIC DNA]</scope>
    <source>
        <strain evidence="5 6">ZFBP1038</strain>
    </source>
</reference>
<dbReference type="PANTHER" id="PTHR11066:SF34">
    <property type="entry name" value="ACYL-COENZYME A THIOESTERASE 8"/>
    <property type="match status" value="1"/>
</dbReference>
<dbReference type="InterPro" id="IPR025652">
    <property type="entry name" value="TesB_C"/>
</dbReference>
<gene>
    <name evidence="5" type="ORF">LWF01_09845</name>
</gene>
<evidence type="ECO:0000313" key="6">
    <source>
        <dbReference type="Proteomes" id="UP001209083"/>
    </source>
</evidence>